<organism evidence="1">
    <name type="scientific">Salvia splendens</name>
    <name type="common">Scarlet sage</name>
    <dbReference type="NCBI Taxonomy" id="180675"/>
    <lineage>
        <taxon>Eukaryota</taxon>
        <taxon>Viridiplantae</taxon>
        <taxon>Streptophyta</taxon>
        <taxon>Embryophyta</taxon>
        <taxon>Tracheophyta</taxon>
        <taxon>Spermatophyta</taxon>
        <taxon>Magnoliopsida</taxon>
        <taxon>eudicotyledons</taxon>
        <taxon>Gunneridae</taxon>
        <taxon>Pentapetalae</taxon>
        <taxon>asterids</taxon>
        <taxon>lamiids</taxon>
        <taxon>Lamiales</taxon>
        <taxon>Lamiaceae</taxon>
        <taxon>Nepetoideae</taxon>
        <taxon>Mentheae</taxon>
        <taxon>Salviinae</taxon>
        <taxon>Salvia</taxon>
        <taxon>Salvia subgen. Calosphace</taxon>
        <taxon>core Calosphace</taxon>
    </lineage>
</organism>
<protein>
    <submittedName>
        <fullName evidence="1">Uncharacterized protein</fullName>
    </submittedName>
</protein>
<name>A0A8X8YDI7_SALSN</name>
<reference evidence="1" key="1">
    <citation type="submission" date="2018-01" db="EMBL/GenBank/DDBJ databases">
        <authorList>
            <person name="Mao J.F."/>
        </authorList>
    </citation>
    <scope>NUCLEOTIDE SEQUENCE</scope>
    <source>
        <strain evidence="1">Huo1</strain>
        <tissue evidence="1">Leaf</tissue>
    </source>
</reference>
<sequence length="98" mass="10512">MDATSLTLYHTHASPSSLSREDVEILVMAGNLFDEETGFEGVCFEANECLAINCATNLEVALVKGAEVKARANLDLAGSFKPSMRECDEEAVSVNSIL</sequence>
<dbReference type="EMBL" id="PNBA02000004">
    <property type="protein sequence ID" value="KAG6427713.1"/>
    <property type="molecule type" value="Genomic_DNA"/>
</dbReference>
<reference evidence="1" key="2">
    <citation type="submission" date="2020-08" db="EMBL/GenBank/DDBJ databases">
        <title>Plant Genome Project.</title>
        <authorList>
            <person name="Zhang R.-G."/>
        </authorList>
    </citation>
    <scope>NUCLEOTIDE SEQUENCE</scope>
    <source>
        <strain evidence="1">Huo1</strain>
        <tissue evidence="1">Leaf</tissue>
    </source>
</reference>
<evidence type="ECO:0000313" key="1">
    <source>
        <dbReference type="EMBL" id="KAG6427713.1"/>
    </source>
</evidence>
<dbReference type="Gene3D" id="3.40.50.720">
    <property type="entry name" value="NAD(P)-binding Rossmann-like Domain"/>
    <property type="match status" value="1"/>
</dbReference>
<dbReference type="Proteomes" id="UP000298416">
    <property type="component" value="Unassembled WGS sequence"/>
</dbReference>
<gene>
    <name evidence="1" type="ORF">SASPL_111959</name>
</gene>
<proteinExistence type="predicted"/>
<comment type="caution">
    <text evidence="1">The sequence shown here is derived from an EMBL/GenBank/DDBJ whole genome shotgun (WGS) entry which is preliminary data.</text>
</comment>
<keyword evidence="2" id="KW-1185">Reference proteome</keyword>
<evidence type="ECO:0000313" key="2">
    <source>
        <dbReference type="Proteomes" id="UP000298416"/>
    </source>
</evidence>
<accession>A0A8X8YDI7</accession>
<dbReference type="AlphaFoldDB" id="A0A8X8YDI7"/>